<sequence length="170" mass="19758">MDDKLYNQIFLKPRFQLEYDMNSQDLLEGIKKHVSDVSKYKMRVVDNHVVIDVPEKESHLWSPQLQIEIEEVSETKSNIKGLFGPKPQIWTFFMFLHFLVGTAFLIFAIVAYSNWSLKKTTMLPIVMLVVLPIVWVAMYLVGSLGKSTGKKQMDELKDYTKKLLKTVKND</sequence>
<keyword evidence="1" id="KW-0472">Membrane</keyword>
<keyword evidence="1" id="KW-0812">Transmembrane</keyword>
<gene>
    <name evidence="2" type="ORF">P8625_08985</name>
</gene>
<dbReference type="Proteomes" id="UP001232001">
    <property type="component" value="Chromosome"/>
</dbReference>
<evidence type="ECO:0000313" key="3">
    <source>
        <dbReference type="Proteomes" id="UP001232001"/>
    </source>
</evidence>
<evidence type="ECO:0000313" key="2">
    <source>
        <dbReference type="EMBL" id="WGH74252.1"/>
    </source>
</evidence>
<organism evidence="2 3">
    <name type="scientific">Tenacibaculum tangerinum</name>
    <dbReference type="NCBI Taxonomy" id="3038772"/>
    <lineage>
        <taxon>Bacteria</taxon>
        <taxon>Pseudomonadati</taxon>
        <taxon>Bacteroidota</taxon>
        <taxon>Flavobacteriia</taxon>
        <taxon>Flavobacteriales</taxon>
        <taxon>Flavobacteriaceae</taxon>
        <taxon>Tenacibaculum</taxon>
    </lineage>
</organism>
<feature type="transmembrane region" description="Helical" evidence="1">
    <location>
        <begin position="121"/>
        <end position="141"/>
    </location>
</feature>
<keyword evidence="1" id="KW-1133">Transmembrane helix</keyword>
<dbReference type="RefSeq" id="WP_279650133.1">
    <property type="nucleotide sequence ID" value="NZ_CP122539.1"/>
</dbReference>
<dbReference type="EMBL" id="CP122539">
    <property type="protein sequence ID" value="WGH74252.1"/>
    <property type="molecule type" value="Genomic_DNA"/>
</dbReference>
<protein>
    <submittedName>
        <fullName evidence="2">GTP-binding protein</fullName>
    </submittedName>
</protein>
<keyword evidence="3" id="KW-1185">Reference proteome</keyword>
<reference evidence="2 3" key="1">
    <citation type="submission" date="2023-04" db="EMBL/GenBank/DDBJ databases">
        <title>Tenacibaculum tangerinum sp. nov., isolated from sea tidal flat of South Korea.</title>
        <authorList>
            <person name="Lee S.H."/>
            <person name="Kim J.-J."/>
        </authorList>
    </citation>
    <scope>NUCLEOTIDE SEQUENCE [LARGE SCALE GENOMIC DNA]</scope>
    <source>
        <strain evidence="2 3">GRR-S3-23</strain>
    </source>
</reference>
<evidence type="ECO:0000256" key="1">
    <source>
        <dbReference type="SAM" id="Phobius"/>
    </source>
</evidence>
<accession>A0ABY8L0T7</accession>
<name>A0ABY8L0T7_9FLAO</name>
<feature type="transmembrane region" description="Helical" evidence="1">
    <location>
        <begin position="89"/>
        <end position="115"/>
    </location>
</feature>
<proteinExistence type="predicted"/>